<sequence length="156" mass="18576">MCAQRVSFERILRVLLDNINYEAIYNFLHNVNVLAANFENGRRATARSLMRQNVRREAQRLHIQNHYIISMATNRIWIRSTRSQRQTFVNMALAINRFNRNRRQITNVIDNTDTLYRIAQINVQQDTNTPFERDFFNGVTFQTNNPEDWLLPIGFN</sequence>
<evidence type="ECO:0000313" key="1">
    <source>
        <dbReference type="EMBL" id="RIA83440.1"/>
    </source>
</evidence>
<proteinExistence type="predicted"/>
<keyword evidence="2" id="KW-1185">Reference proteome</keyword>
<organism evidence="1 2">
    <name type="scientific">Glomus cerebriforme</name>
    <dbReference type="NCBI Taxonomy" id="658196"/>
    <lineage>
        <taxon>Eukaryota</taxon>
        <taxon>Fungi</taxon>
        <taxon>Fungi incertae sedis</taxon>
        <taxon>Mucoromycota</taxon>
        <taxon>Glomeromycotina</taxon>
        <taxon>Glomeromycetes</taxon>
        <taxon>Glomerales</taxon>
        <taxon>Glomeraceae</taxon>
        <taxon>Glomus</taxon>
    </lineage>
</organism>
<dbReference type="EMBL" id="QKYT01000572">
    <property type="protein sequence ID" value="RIA83440.1"/>
    <property type="molecule type" value="Genomic_DNA"/>
</dbReference>
<reference evidence="1 2" key="1">
    <citation type="submission" date="2018-06" db="EMBL/GenBank/DDBJ databases">
        <title>Comparative genomics reveals the genomic features of Rhizophagus irregularis, R. cerebriforme, R. diaphanum and Gigaspora rosea, and their symbiotic lifestyle signature.</title>
        <authorList>
            <person name="Morin E."/>
            <person name="San Clemente H."/>
            <person name="Chen E.C.H."/>
            <person name="De La Providencia I."/>
            <person name="Hainaut M."/>
            <person name="Kuo A."/>
            <person name="Kohler A."/>
            <person name="Murat C."/>
            <person name="Tang N."/>
            <person name="Roy S."/>
            <person name="Loubradou J."/>
            <person name="Henrissat B."/>
            <person name="Grigoriev I.V."/>
            <person name="Corradi N."/>
            <person name="Roux C."/>
            <person name="Martin F.M."/>
        </authorList>
    </citation>
    <scope>NUCLEOTIDE SEQUENCE [LARGE SCALE GENOMIC DNA]</scope>
    <source>
        <strain evidence="1 2">DAOM 227022</strain>
    </source>
</reference>
<dbReference type="Proteomes" id="UP000265703">
    <property type="component" value="Unassembled WGS sequence"/>
</dbReference>
<evidence type="ECO:0000313" key="2">
    <source>
        <dbReference type="Proteomes" id="UP000265703"/>
    </source>
</evidence>
<dbReference type="AlphaFoldDB" id="A0A397SAU8"/>
<gene>
    <name evidence="1" type="ORF">C1645_880498</name>
</gene>
<dbReference type="OrthoDB" id="2347312at2759"/>
<name>A0A397SAU8_9GLOM</name>
<comment type="caution">
    <text evidence="1">The sequence shown here is derived from an EMBL/GenBank/DDBJ whole genome shotgun (WGS) entry which is preliminary data.</text>
</comment>
<protein>
    <submittedName>
        <fullName evidence="1">Uncharacterized protein</fullName>
    </submittedName>
</protein>
<accession>A0A397SAU8</accession>